<dbReference type="Pfam" id="PF01098">
    <property type="entry name" value="FTSW_RODA_SPOVE"/>
    <property type="match status" value="2"/>
</dbReference>
<feature type="transmembrane region" description="Helical" evidence="13">
    <location>
        <begin position="71"/>
        <end position="87"/>
    </location>
</feature>
<comment type="subcellular location">
    <subcellularLocation>
        <location evidence="1">Membrane</location>
        <topology evidence="1">Multi-pass membrane protein</topology>
    </subcellularLocation>
</comment>
<evidence type="ECO:0000256" key="8">
    <source>
        <dbReference type="ARBA" id="ARBA00022989"/>
    </source>
</evidence>
<keyword evidence="10" id="KW-0961">Cell wall biogenesis/degradation</keyword>
<evidence type="ECO:0000256" key="11">
    <source>
        <dbReference type="ARBA" id="ARBA00032370"/>
    </source>
</evidence>
<dbReference type="PANTHER" id="PTHR30474">
    <property type="entry name" value="CELL CYCLE PROTEIN"/>
    <property type="match status" value="1"/>
</dbReference>
<reference evidence="14 15" key="1">
    <citation type="submission" date="2020-09" db="EMBL/GenBank/DDBJ databases">
        <title>Genome sequencing and assembly of Pontibacter sp.</title>
        <authorList>
            <person name="Chhetri G."/>
        </authorList>
    </citation>
    <scope>NUCLEOTIDE SEQUENCE [LARGE SCALE GENOMIC DNA]</scope>
    <source>
        <strain evidence="14 15">JH31</strain>
    </source>
</reference>
<keyword evidence="5 13" id="KW-0812">Transmembrane</keyword>
<feature type="transmembrane region" description="Helical" evidence="13">
    <location>
        <begin position="164"/>
        <end position="197"/>
    </location>
</feature>
<evidence type="ECO:0000256" key="2">
    <source>
        <dbReference type="ARBA" id="ARBA00022475"/>
    </source>
</evidence>
<dbReference type="PROSITE" id="PS00428">
    <property type="entry name" value="FTSW_RODA_SPOVE"/>
    <property type="match status" value="1"/>
</dbReference>
<feature type="transmembrane region" description="Helical" evidence="13">
    <location>
        <begin position="409"/>
        <end position="430"/>
    </location>
</feature>
<feature type="transmembrane region" description="Helical" evidence="13">
    <location>
        <begin position="28"/>
        <end position="51"/>
    </location>
</feature>
<dbReference type="Proteomes" id="UP000625551">
    <property type="component" value="Unassembled WGS sequence"/>
</dbReference>
<dbReference type="InterPro" id="IPR001182">
    <property type="entry name" value="FtsW/RodA"/>
</dbReference>
<keyword evidence="7" id="KW-0573">Peptidoglycan synthesis</keyword>
<evidence type="ECO:0000256" key="10">
    <source>
        <dbReference type="ARBA" id="ARBA00023316"/>
    </source>
</evidence>
<protein>
    <recommendedName>
        <fullName evidence="12">Cell wall polymerase</fullName>
    </recommendedName>
    <alternativeName>
        <fullName evidence="11">Peptidoglycan polymerase</fullName>
    </alternativeName>
</protein>
<name>A0ABR7XIG0_9BACT</name>
<evidence type="ECO:0000256" key="1">
    <source>
        <dbReference type="ARBA" id="ARBA00004141"/>
    </source>
</evidence>
<accession>A0ABR7XIG0</accession>
<feature type="transmembrane region" description="Helical" evidence="13">
    <location>
        <begin position="376"/>
        <end position="403"/>
    </location>
</feature>
<dbReference type="NCBIfam" id="TIGR02210">
    <property type="entry name" value="rodA_shape"/>
    <property type="match status" value="1"/>
</dbReference>
<keyword evidence="2" id="KW-1003">Cell membrane</keyword>
<dbReference type="PANTHER" id="PTHR30474:SF1">
    <property type="entry name" value="PEPTIDOGLYCAN GLYCOSYLTRANSFERASE MRDB"/>
    <property type="match status" value="1"/>
</dbReference>
<feature type="transmembrane region" description="Helical" evidence="13">
    <location>
        <begin position="227"/>
        <end position="245"/>
    </location>
</feature>
<feature type="transmembrane region" description="Helical" evidence="13">
    <location>
        <begin position="252"/>
        <end position="270"/>
    </location>
</feature>
<comment type="caution">
    <text evidence="14">The sequence shown here is derived from an EMBL/GenBank/DDBJ whole genome shotgun (WGS) entry which is preliminary data.</text>
</comment>
<keyword evidence="4" id="KW-0808">Transferase</keyword>
<evidence type="ECO:0000256" key="3">
    <source>
        <dbReference type="ARBA" id="ARBA00022676"/>
    </source>
</evidence>
<feature type="transmembrane region" description="Helical" evidence="13">
    <location>
        <begin position="99"/>
        <end position="118"/>
    </location>
</feature>
<evidence type="ECO:0000256" key="7">
    <source>
        <dbReference type="ARBA" id="ARBA00022984"/>
    </source>
</evidence>
<dbReference type="EMBL" id="JACXAJ010000006">
    <property type="protein sequence ID" value="MBD1398072.1"/>
    <property type="molecule type" value="Genomic_DNA"/>
</dbReference>
<sequence>MPVEQKVLGGKIVQPSSRRQSTSVFGNLDWFTVLLYFVLVALGWMNIYAVVYSPENIVNIFSFDINSGKQLLWIGTGVILMIVLLVVDYKVYEHLAYPIYGGIILLLLFTLAVANPVAGSRSWLDLGGGVRLQPAELAKFATALAISRFLSNVSLRQQNMKDQMVLAAITFLPAIIIILQNETGSALVFGAFILAFFREGMSPLILIIGGSAAAIFILTLLVPKLYLLIGVAALMGLAMFLDYRLMRRFKTMIALFVLIIGMVFSVDYFVNDILQPHQQNRIKALINPEADPLGYGWNVTQSKIAIGSGGFWGKGFLEGTQTKFDFVPEQSTDFIFCTIGEEHGWLGSTILIGLFMLLLMRIVYIAERQKSVFGRTYGYCVVSIIFFHFVINVGMTIGLAPVVGIPLPFFSYGGSSLWSFTILLFILLAIDANRNRELVR</sequence>
<evidence type="ECO:0000313" key="14">
    <source>
        <dbReference type="EMBL" id="MBD1398072.1"/>
    </source>
</evidence>
<dbReference type="InterPro" id="IPR011923">
    <property type="entry name" value="RodA/MrdB"/>
</dbReference>
<organism evidence="14 15">
    <name type="scientific">Pontibacter aquaedesilientis</name>
    <dbReference type="NCBI Taxonomy" id="2766980"/>
    <lineage>
        <taxon>Bacteria</taxon>
        <taxon>Pseudomonadati</taxon>
        <taxon>Bacteroidota</taxon>
        <taxon>Cytophagia</taxon>
        <taxon>Cytophagales</taxon>
        <taxon>Hymenobacteraceae</taxon>
        <taxon>Pontibacter</taxon>
    </lineage>
</organism>
<keyword evidence="3" id="KW-0328">Glycosyltransferase</keyword>
<keyword evidence="15" id="KW-1185">Reference proteome</keyword>
<keyword evidence="9 13" id="KW-0472">Membrane</keyword>
<evidence type="ECO:0000256" key="6">
    <source>
        <dbReference type="ARBA" id="ARBA00022960"/>
    </source>
</evidence>
<gene>
    <name evidence="14" type="primary">rodA</name>
    <name evidence="14" type="ORF">H9Q13_12915</name>
</gene>
<evidence type="ECO:0000256" key="13">
    <source>
        <dbReference type="SAM" id="Phobius"/>
    </source>
</evidence>
<evidence type="ECO:0000256" key="12">
    <source>
        <dbReference type="ARBA" id="ARBA00033270"/>
    </source>
</evidence>
<evidence type="ECO:0000256" key="9">
    <source>
        <dbReference type="ARBA" id="ARBA00023136"/>
    </source>
</evidence>
<proteinExistence type="predicted"/>
<dbReference type="InterPro" id="IPR018365">
    <property type="entry name" value="Cell_cycle_FtsW-rel_CS"/>
</dbReference>
<feature type="transmembrane region" description="Helical" evidence="13">
    <location>
        <begin position="345"/>
        <end position="364"/>
    </location>
</feature>
<keyword evidence="8 13" id="KW-1133">Transmembrane helix</keyword>
<evidence type="ECO:0000256" key="4">
    <source>
        <dbReference type="ARBA" id="ARBA00022679"/>
    </source>
</evidence>
<evidence type="ECO:0000313" key="15">
    <source>
        <dbReference type="Proteomes" id="UP000625551"/>
    </source>
</evidence>
<evidence type="ECO:0000256" key="5">
    <source>
        <dbReference type="ARBA" id="ARBA00022692"/>
    </source>
</evidence>
<dbReference type="RefSeq" id="WP_191184222.1">
    <property type="nucleotide sequence ID" value="NZ_JACXAJ010000006.1"/>
</dbReference>
<dbReference type="NCBIfam" id="NF037961">
    <property type="entry name" value="RodA_shape"/>
    <property type="match status" value="1"/>
</dbReference>
<keyword evidence="6" id="KW-0133">Cell shape</keyword>